<dbReference type="EMBL" id="PHAH01000043">
    <property type="protein sequence ID" value="PKM87460.1"/>
    <property type="molecule type" value="Genomic_DNA"/>
</dbReference>
<feature type="transmembrane region" description="Helical" evidence="1">
    <location>
        <begin position="21"/>
        <end position="42"/>
    </location>
</feature>
<feature type="domain" description="DUF3048" evidence="2">
    <location>
        <begin position="85"/>
        <end position="220"/>
    </location>
</feature>
<sequence>MEDKGKIQKFLESLDLDKRGKVLIGASLFVLLISALGLYIFVFAPDLSWLRREEVPVVEVPVEEVPIPEEVCADCQPRWLDGVTVSSTQALAFPVAVVIDNDILARPQAGLSKASLVYEAPVEGGITRYLAVFPADVDISEVGPVRSARPYFVSWAEEIGALYIHVGGSPEALDQIRAANLFDLNEFFNGSYFKRNASRPAPHHVMIGADSWRSYLDRRGLVETSAEPWLFKEEGDHATSSADINLQFSLSYRPMWRYDAENNDYQRFFNGEESKDGEDDIRAKNIIIQNVDSRVLDAAGRLRLDVIGTGEAAICQDGVCSDGTWRKSGRNRTRFYYENGEEIKLNPGMTWIEVADGNTRVN</sequence>
<dbReference type="InterPro" id="IPR023158">
    <property type="entry name" value="YerB-like_sf"/>
</dbReference>
<name>A0A2N2DYA1_9BACT</name>
<feature type="domain" description="DUF3048" evidence="3">
    <location>
        <begin position="245"/>
        <end position="352"/>
    </location>
</feature>
<dbReference type="Pfam" id="PF11258">
    <property type="entry name" value="DUF3048"/>
    <property type="match status" value="1"/>
</dbReference>
<keyword evidence="1" id="KW-0472">Membrane</keyword>
<dbReference type="Pfam" id="PF17479">
    <property type="entry name" value="DUF3048_C"/>
    <property type="match status" value="1"/>
</dbReference>
<evidence type="ECO:0000313" key="4">
    <source>
        <dbReference type="EMBL" id="PKM87460.1"/>
    </source>
</evidence>
<dbReference type="SUPFAM" id="SSF159774">
    <property type="entry name" value="YerB-like"/>
    <property type="match status" value="1"/>
</dbReference>
<dbReference type="Gene3D" id="3.50.90.10">
    <property type="entry name" value="YerB-like"/>
    <property type="match status" value="1"/>
</dbReference>
<dbReference type="InterPro" id="IPR021416">
    <property type="entry name" value="DUF3048_N"/>
</dbReference>
<dbReference type="Proteomes" id="UP000233325">
    <property type="component" value="Unassembled WGS sequence"/>
</dbReference>
<evidence type="ECO:0000313" key="5">
    <source>
        <dbReference type="Proteomes" id="UP000233325"/>
    </source>
</evidence>
<dbReference type="InterPro" id="IPR035328">
    <property type="entry name" value="DUF3048_C"/>
</dbReference>
<reference evidence="4 5" key="1">
    <citation type="journal article" date="2017" name="ISME J.">
        <title>Potential for microbial H2 and metal transformations associated with novel bacteria and archaea in deep terrestrial subsurface sediments.</title>
        <authorList>
            <person name="Hernsdorf A.W."/>
            <person name="Amano Y."/>
            <person name="Miyakawa K."/>
            <person name="Ise K."/>
            <person name="Suzuki Y."/>
            <person name="Anantharaman K."/>
            <person name="Probst A."/>
            <person name="Burstein D."/>
            <person name="Thomas B.C."/>
            <person name="Banfield J.F."/>
        </authorList>
    </citation>
    <scope>NUCLEOTIDE SEQUENCE [LARGE SCALE GENOMIC DNA]</scope>
    <source>
        <strain evidence="4">HGW-Falkowbacteria-2</strain>
    </source>
</reference>
<comment type="caution">
    <text evidence="4">The sequence shown here is derived from an EMBL/GenBank/DDBJ whole genome shotgun (WGS) entry which is preliminary data.</text>
</comment>
<evidence type="ECO:0000259" key="2">
    <source>
        <dbReference type="Pfam" id="PF11258"/>
    </source>
</evidence>
<evidence type="ECO:0000259" key="3">
    <source>
        <dbReference type="Pfam" id="PF17479"/>
    </source>
</evidence>
<keyword evidence="1" id="KW-0812">Transmembrane</keyword>
<organism evidence="4 5">
    <name type="scientific">Candidatus Falkowbacteria bacterium HGW-Falkowbacteria-2</name>
    <dbReference type="NCBI Taxonomy" id="2013769"/>
    <lineage>
        <taxon>Bacteria</taxon>
        <taxon>Candidatus Falkowiibacteriota</taxon>
    </lineage>
</organism>
<dbReference type="AlphaFoldDB" id="A0A2N2DYA1"/>
<accession>A0A2N2DYA1</accession>
<proteinExistence type="predicted"/>
<gene>
    <name evidence="4" type="ORF">CVU83_02995</name>
</gene>
<protein>
    <recommendedName>
        <fullName evidence="6">DUF3048 domain-containing protein</fullName>
    </recommendedName>
</protein>
<evidence type="ECO:0000256" key="1">
    <source>
        <dbReference type="SAM" id="Phobius"/>
    </source>
</evidence>
<evidence type="ECO:0008006" key="6">
    <source>
        <dbReference type="Google" id="ProtNLM"/>
    </source>
</evidence>
<keyword evidence="1" id="KW-1133">Transmembrane helix</keyword>